<proteinExistence type="inferred from homology"/>
<keyword evidence="4 9" id="KW-0812">Transmembrane</keyword>
<feature type="compositionally biased region" description="Basic and acidic residues" evidence="10">
    <location>
        <begin position="16"/>
        <end position="30"/>
    </location>
</feature>
<feature type="region of interest" description="Disordered" evidence="10">
    <location>
        <begin position="1"/>
        <end position="50"/>
    </location>
</feature>
<dbReference type="NCBIfam" id="TIGR00964">
    <property type="entry name" value="secE_bact"/>
    <property type="match status" value="1"/>
</dbReference>
<comment type="similarity">
    <text evidence="9">Belongs to the SecE/SEC61-gamma family.</text>
</comment>
<comment type="function">
    <text evidence="9">Essential subunit of the Sec protein translocation channel SecYEG. Clamps together the 2 halves of SecY. May contact the channel plug during translocation.</text>
</comment>
<dbReference type="AlphaFoldDB" id="A0A895XND0"/>
<keyword evidence="2 9" id="KW-0813">Transport</keyword>
<dbReference type="GO" id="GO:0005886">
    <property type="term" value="C:plasma membrane"/>
    <property type="evidence" value="ECO:0007669"/>
    <property type="project" value="UniProtKB-SubCell"/>
</dbReference>
<evidence type="ECO:0000256" key="4">
    <source>
        <dbReference type="ARBA" id="ARBA00022692"/>
    </source>
</evidence>
<dbReference type="Proteomes" id="UP000662939">
    <property type="component" value="Chromosome"/>
</dbReference>
<evidence type="ECO:0000256" key="10">
    <source>
        <dbReference type="SAM" id="MobiDB-lite"/>
    </source>
</evidence>
<dbReference type="GO" id="GO:0008320">
    <property type="term" value="F:protein transmembrane transporter activity"/>
    <property type="evidence" value="ECO:0007669"/>
    <property type="project" value="UniProtKB-UniRule"/>
</dbReference>
<evidence type="ECO:0000256" key="7">
    <source>
        <dbReference type="ARBA" id="ARBA00023010"/>
    </source>
</evidence>
<comment type="subcellular location">
    <subcellularLocation>
        <location evidence="9">Cell membrane</location>
        <topology evidence="9">Single-pass membrane protein</topology>
    </subcellularLocation>
    <subcellularLocation>
        <location evidence="1">Membrane</location>
    </subcellularLocation>
</comment>
<organism evidence="11 12">
    <name type="scientific">Natronoglycomyces albus</name>
    <dbReference type="NCBI Taxonomy" id="2811108"/>
    <lineage>
        <taxon>Bacteria</taxon>
        <taxon>Bacillati</taxon>
        <taxon>Actinomycetota</taxon>
        <taxon>Actinomycetes</taxon>
        <taxon>Glycomycetales</taxon>
        <taxon>Glycomycetaceae</taxon>
        <taxon>Natronoglycomyces</taxon>
    </lineage>
</organism>
<keyword evidence="7 9" id="KW-0811">Translocation</keyword>
<evidence type="ECO:0000313" key="12">
    <source>
        <dbReference type="Proteomes" id="UP000662939"/>
    </source>
</evidence>
<dbReference type="HAMAP" id="MF_00422">
    <property type="entry name" value="SecE"/>
    <property type="match status" value="1"/>
</dbReference>
<dbReference type="InterPro" id="IPR005807">
    <property type="entry name" value="SecE_bac"/>
</dbReference>
<dbReference type="Gene3D" id="1.20.5.1030">
    <property type="entry name" value="Preprotein translocase secy subunit"/>
    <property type="match status" value="1"/>
</dbReference>
<keyword evidence="3 9" id="KW-1003">Cell membrane</keyword>
<keyword evidence="6 9" id="KW-1133">Transmembrane helix</keyword>
<gene>
    <name evidence="9 11" type="primary">secE</name>
    <name evidence="11" type="ORF">JQS30_12335</name>
</gene>
<dbReference type="InterPro" id="IPR038379">
    <property type="entry name" value="SecE_sf"/>
</dbReference>
<feature type="transmembrane region" description="Helical" evidence="9">
    <location>
        <begin position="75"/>
        <end position="95"/>
    </location>
</feature>
<dbReference type="PANTHER" id="PTHR33910">
    <property type="entry name" value="PROTEIN TRANSLOCASE SUBUNIT SECE"/>
    <property type="match status" value="1"/>
</dbReference>
<name>A0A895XND0_9ACTN</name>
<evidence type="ECO:0000313" key="11">
    <source>
        <dbReference type="EMBL" id="QSB04555.1"/>
    </source>
</evidence>
<evidence type="ECO:0000256" key="8">
    <source>
        <dbReference type="ARBA" id="ARBA00023136"/>
    </source>
</evidence>
<dbReference type="EMBL" id="CP070496">
    <property type="protein sequence ID" value="QSB04555.1"/>
    <property type="molecule type" value="Genomic_DNA"/>
</dbReference>
<evidence type="ECO:0000256" key="5">
    <source>
        <dbReference type="ARBA" id="ARBA00022927"/>
    </source>
</evidence>
<keyword evidence="12" id="KW-1185">Reference proteome</keyword>
<evidence type="ECO:0000256" key="9">
    <source>
        <dbReference type="HAMAP-Rule" id="MF_00422"/>
    </source>
</evidence>
<dbReference type="PANTHER" id="PTHR33910:SF1">
    <property type="entry name" value="PROTEIN TRANSLOCASE SUBUNIT SECE"/>
    <property type="match status" value="1"/>
</dbReference>
<dbReference type="KEGG" id="nav:JQS30_12335"/>
<comment type="subunit">
    <text evidence="9">Component of the Sec protein translocase complex. Heterotrimer consisting of SecY, SecE and SecG subunits. The heterotrimers can form oligomers, although 1 heterotrimer is thought to be able to translocate proteins. Interacts with the ribosome. Interacts with SecDF, and other proteins may be involved. Interacts with SecA.</text>
</comment>
<dbReference type="Pfam" id="PF00584">
    <property type="entry name" value="SecE"/>
    <property type="match status" value="1"/>
</dbReference>
<dbReference type="GO" id="GO:0009306">
    <property type="term" value="P:protein secretion"/>
    <property type="evidence" value="ECO:0007669"/>
    <property type="project" value="UniProtKB-UniRule"/>
</dbReference>
<dbReference type="GO" id="GO:0043952">
    <property type="term" value="P:protein transport by the Sec complex"/>
    <property type="evidence" value="ECO:0007669"/>
    <property type="project" value="UniProtKB-UniRule"/>
</dbReference>
<keyword evidence="5 9" id="KW-0653">Protein transport</keyword>
<evidence type="ECO:0000256" key="1">
    <source>
        <dbReference type="ARBA" id="ARBA00004370"/>
    </source>
</evidence>
<dbReference type="InterPro" id="IPR001901">
    <property type="entry name" value="Translocase_SecE/Sec61-g"/>
</dbReference>
<evidence type="ECO:0000256" key="2">
    <source>
        <dbReference type="ARBA" id="ARBA00022448"/>
    </source>
</evidence>
<sequence>MANAQLTLEEADVADETSRSDNAEAADSPKGKKGTSGRKGRKSDKRKGPVGKVTMFFREVVEQLRKVVYPTKKQLITYSIVVLIFVLVIMSYIGVLDMLFGDLMQRAFGVS</sequence>
<dbReference type="GO" id="GO:0065002">
    <property type="term" value="P:intracellular protein transmembrane transport"/>
    <property type="evidence" value="ECO:0007669"/>
    <property type="project" value="UniProtKB-UniRule"/>
</dbReference>
<protein>
    <recommendedName>
        <fullName evidence="9">Protein translocase subunit SecE</fullName>
    </recommendedName>
</protein>
<evidence type="ECO:0000256" key="3">
    <source>
        <dbReference type="ARBA" id="ARBA00022475"/>
    </source>
</evidence>
<keyword evidence="8 9" id="KW-0472">Membrane</keyword>
<reference evidence="11" key="1">
    <citation type="submission" date="2021-02" db="EMBL/GenBank/DDBJ databases">
        <title>Natronoglycomyces albus gen. nov., sp. nov, a haloalkaliphilic actinobacterium from a soda solonchak soil.</title>
        <authorList>
            <person name="Sorokin D.Y."/>
            <person name="Khijniak T.V."/>
            <person name="Zakharycheva A.P."/>
            <person name="Boueva O.V."/>
            <person name="Ariskina E.V."/>
            <person name="Hahnke R.L."/>
            <person name="Bunk B."/>
            <person name="Sproer C."/>
            <person name="Schumann P."/>
            <person name="Evtushenko L.I."/>
            <person name="Kublanov I.V."/>
        </authorList>
    </citation>
    <scope>NUCLEOTIDE SEQUENCE</scope>
    <source>
        <strain evidence="11">DSM 106290</strain>
    </source>
</reference>
<dbReference type="GO" id="GO:0006605">
    <property type="term" value="P:protein targeting"/>
    <property type="evidence" value="ECO:0007669"/>
    <property type="project" value="UniProtKB-UniRule"/>
</dbReference>
<accession>A0A895XND0</accession>
<evidence type="ECO:0000256" key="6">
    <source>
        <dbReference type="ARBA" id="ARBA00022989"/>
    </source>
</evidence>
<feature type="compositionally biased region" description="Basic residues" evidence="10">
    <location>
        <begin position="31"/>
        <end position="49"/>
    </location>
</feature>